<organism evidence="2 3">
    <name type="scientific">Nocardia ignorata</name>
    <dbReference type="NCBI Taxonomy" id="145285"/>
    <lineage>
        <taxon>Bacteria</taxon>
        <taxon>Bacillati</taxon>
        <taxon>Actinomycetota</taxon>
        <taxon>Actinomycetes</taxon>
        <taxon>Mycobacteriales</taxon>
        <taxon>Nocardiaceae</taxon>
        <taxon>Nocardia</taxon>
    </lineage>
</organism>
<evidence type="ECO:0000313" key="3">
    <source>
        <dbReference type="Proteomes" id="UP000295087"/>
    </source>
</evidence>
<protein>
    <submittedName>
        <fullName evidence="2">Uncharacterized protein DUF4343</fullName>
    </submittedName>
</protein>
<dbReference type="Pfam" id="PF18299">
    <property type="entry name" value="R2K_2"/>
    <property type="match status" value="1"/>
</dbReference>
<dbReference type="RefSeq" id="WP_067487162.1">
    <property type="nucleotide sequence ID" value="NZ_SNXK01000003.1"/>
</dbReference>
<evidence type="ECO:0000313" key="2">
    <source>
        <dbReference type="EMBL" id="TDP38795.1"/>
    </source>
</evidence>
<gene>
    <name evidence="2" type="ORF">DFR75_103454</name>
</gene>
<evidence type="ECO:0000259" key="1">
    <source>
        <dbReference type="Pfam" id="PF18299"/>
    </source>
</evidence>
<sequence>MDFTVAYLQYAGSGQMGHEEQLLTEGLGKLGIPIHHYSIKRIHRRQLPLGLETFVAGDMPAMHGAMRQLGIPIPLPDDYPEVLGSFLGRKVWTSTLGQVERTMESSSAAAVFVKPADRRKNFTGTVCYSEHDFGAWGGASRHQRVRCSEVVTWVSEFRVYVIGGQVVATDHYAGDDSAQLDMNVVHAAVDVYHRSGTAPSAYAIDFGVLTNGDTALVEVNDGYALGAYRITADHYTELVMARWRELLGTVNHDPE</sequence>
<accession>A0A4R6PLD6</accession>
<dbReference type="AlphaFoldDB" id="A0A4R6PLD6"/>
<name>A0A4R6PLD6_NOCIG</name>
<reference evidence="2 3" key="1">
    <citation type="submission" date="2019-03" db="EMBL/GenBank/DDBJ databases">
        <title>Genomic Encyclopedia of Type Strains, Phase IV (KMG-IV): sequencing the most valuable type-strain genomes for metagenomic binning, comparative biology and taxonomic classification.</title>
        <authorList>
            <person name="Goeker M."/>
        </authorList>
    </citation>
    <scope>NUCLEOTIDE SEQUENCE [LARGE SCALE GENOMIC DNA]</scope>
    <source>
        <strain evidence="2 3">DSM 44496</strain>
    </source>
</reference>
<comment type="caution">
    <text evidence="2">The sequence shown here is derived from an EMBL/GenBank/DDBJ whole genome shotgun (WGS) entry which is preliminary data.</text>
</comment>
<dbReference type="Proteomes" id="UP000295087">
    <property type="component" value="Unassembled WGS sequence"/>
</dbReference>
<proteinExistence type="predicted"/>
<dbReference type="InterPro" id="IPR041261">
    <property type="entry name" value="R2K_2"/>
</dbReference>
<feature type="domain" description="ATP-grasp" evidence="1">
    <location>
        <begin position="86"/>
        <end position="237"/>
    </location>
</feature>
<keyword evidence="3" id="KW-1185">Reference proteome</keyword>
<dbReference type="EMBL" id="SNXK01000003">
    <property type="protein sequence ID" value="TDP38795.1"/>
    <property type="molecule type" value="Genomic_DNA"/>
</dbReference>